<organism evidence="10 11">
    <name type="scientific">Microbacterium amylolyticum</name>
    <dbReference type="NCBI Taxonomy" id="936337"/>
    <lineage>
        <taxon>Bacteria</taxon>
        <taxon>Bacillati</taxon>
        <taxon>Actinomycetota</taxon>
        <taxon>Actinomycetes</taxon>
        <taxon>Micrococcales</taxon>
        <taxon>Microbacteriaceae</taxon>
        <taxon>Microbacterium</taxon>
    </lineage>
</organism>
<sequence>MRTPPGGAAAEAIRQYWPMVYAPTALYSMGQGALIPVLPSIATAQGANLGLAALVAGAILIGQLCGNLPAGWLVARAGERRAMIIASVISVISVAGMLLAPNLATLTACVFIVGMCASAFALARHAFMTVRVPLAYRARALALVGGSFRLGTFTGPVIAAGLIWVFGDAKSTIWFFGAALIAVGLLVTFGPDPEERALAAEQRQAPNLCAATSDTGTGDTGEAITGPIRTPRARPRTGLFRTIWNHRGVLIRLGFAASSLASVRAGRQAIIPLWGVSIGLDAATISLLVGIAGAIEFSLFYASGQVMDRFGRLWATVPSQLVMALSFLALAFTHDSDDASMWFGVFAIAVGVGNGLSSGALLTLGSDVAPADNTAAFLGAWRTFTDAGAASTPLVVAGLTTMFSLSIATGAVGVVALAGAGAFMRWVPRYSPTR</sequence>
<dbReference type="InterPro" id="IPR020846">
    <property type="entry name" value="MFS_dom"/>
</dbReference>
<feature type="domain" description="Major facilitator superfamily (MFS) profile" evidence="9">
    <location>
        <begin position="16"/>
        <end position="431"/>
    </location>
</feature>
<accession>A0ABS4ZKJ3</accession>
<evidence type="ECO:0000259" key="9">
    <source>
        <dbReference type="PROSITE" id="PS50850"/>
    </source>
</evidence>
<evidence type="ECO:0000256" key="6">
    <source>
        <dbReference type="ARBA" id="ARBA00023136"/>
    </source>
</evidence>
<dbReference type="PANTHER" id="PTHR23517">
    <property type="entry name" value="RESISTANCE PROTEIN MDTM, PUTATIVE-RELATED-RELATED"/>
    <property type="match status" value="1"/>
</dbReference>
<feature type="transmembrane region" description="Helical" evidence="8">
    <location>
        <begin position="105"/>
        <end position="127"/>
    </location>
</feature>
<keyword evidence="6 8" id="KW-0472">Membrane</keyword>
<feature type="transmembrane region" description="Helical" evidence="8">
    <location>
        <begin position="51"/>
        <end position="75"/>
    </location>
</feature>
<keyword evidence="5 8" id="KW-1133">Transmembrane helix</keyword>
<keyword evidence="11" id="KW-1185">Reference proteome</keyword>
<name>A0ABS4ZKJ3_9MICO</name>
<feature type="region of interest" description="Disordered" evidence="7">
    <location>
        <begin position="209"/>
        <end position="228"/>
    </location>
</feature>
<comment type="subcellular location">
    <subcellularLocation>
        <location evidence="1">Cell membrane</location>
        <topology evidence="1">Multi-pass membrane protein</topology>
    </subcellularLocation>
</comment>
<evidence type="ECO:0000256" key="1">
    <source>
        <dbReference type="ARBA" id="ARBA00004651"/>
    </source>
</evidence>
<dbReference type="InterPro" id="IPR036259">
    <property type="entry name" value="MFS_trans_sf"/>
</dbReference>
<dbReference type="Gene3D" id="1.20.1250.20">
    <property type="entry name" value="MFS general substrate transporter like domains"/>
    <property type="match status" value="1"/>
</dbReference>
<keyword evidence="4 8" id="KW-0812">Transmembrane</keyword>
<evidence type="ECO:0000313" key="11">
    <source>
        <dbReference type="Proteomes" id="UP001519362"/>
    </source>
</evidence>
<feature type="transmembrane region" description="Helical" evidence="8">
    <location>
        <begin position="402"/>
        <end position="424"/>
    </location>
</feature>
<evidence type="ECO:0000256" key="8">
    <source>
        <dbReference type="SAM" id="Phobius"/>
    </source>
</evidence>
<feature type="transmembrane region" description="Helical" evidence="8">
    <location>
        <begin position="339"/>
        <end position="364"/>
    </location>
</feature>
<dbReference type="EMBL" id="JAGIOL010000001">
    <property type="protein sequence ID" value="MBP2437815.1"/>
    <property type="molecule type" value="Genomic_DNA"/>
</dbReference>
<comment type="caution">
    <text evidence="10">The sequence shown here is derived from an EMBL/GenBank/DDBJ whole genome shotgun (WGS) entry which is preliminary data.</text>
</comment>
<evidence type="ECO:0000256" key="3">
    <source>
        <dbReference type="ARBA" id="ARBA00022475"/>
    </source>
</evidence>
<reference evidence="10 11" key="1">
    <citation type="submission" date="2021-03" db="EMBL/GenBank/DDBJ databases">
        <title>Sequencing the genomes of 1000 actinobacteria strains.</title>
        <authorList>
            <person name="Klenk H.-P."/>
        </authorList>
    </citation>
    <scope>NUCLEOTIDE SEQUENCE [LARGE SCALE GENOMIC DNA]</scope>
    <source>
        <strain evidence="10 11">DSM 24221</strain>
    </source>
</reference>
<feature type="transmembrane region" description="Helical" evidence="8">
    <location>
        <begin position="313"/>
        <end position="333"/>
    </location>
</feature>
<evidence type="ECO:0000256" key="7">
    <source>
        <dbReference type="SAM" id="MobiDB-lite"/>
    </source>
</evidence>
<feature type="transmembrane region" description="Helical" evidence="8">
    <location>
        <begin position="173"/>
        <end position="190"/>
    </location>
</feature>
<keyword evidence="3" id="KW-1003">Cell membrane</keyword>
<evidence type="ECO:0000256" key="4">
    <source>
        <dbReference type="ARBA" id="ARBA00022692"/>
    </source>
</evidence>
<dbReference type="PROSITE" id="PS50850">
    <property type="entry name" value="MFS"/>
    <property type="match status" value="1"/>
</dbReference>
<keyword evidence="2" id="KW-0813">Transport</keyword>
<evidence type="ECO:0000256" key="5">
    <source>
        <dbReference type="ARBA" id="ARBA00022989"/>
    </source>
</evidence>
<proteinExistence type="predicted"/>
<feature type="transmembrane region" description="Helical" evidence="8">
    <location>
        <begin position="82"/>
        <end position="99"/>
    </location>
</feature>
<dbReference type="Pfam" id="PF07690">
    <property type="entry name" value="MFS_1"/>
    <property type="match status" value="1"/>
</dbReference>
<feature type="transmembrane region" description="Helical" evidence="8">
    <location>
        <begin position="20"/>
        <end position="39"/>
    </location>
</feature>
<dbReference type="InterPro" id="IPR050171">
    <property type="entry name" value="MFS_Transporters"/>
</dbReference>
<feature type="transmembrane region" description="Helical" evidence="8">
    <location>
        <begin position="148"/>
        <end position="167"/>
    </location>
</feature>
<dbReference type="RefSeq" id="WP_241245043.1">
    <property type="nucleotide sequence ID" value="NZ_CP049253.1"/>
</dbReference>
<dbReference type="Proteomes" id="UP001519362">
    <property type="component" value="Unassembled WGS sequence"/>
</dbReference>
<protein>
    <submittedName>
        <fullName evidence="10">MFS family permease</fullName>
    </submittedName>
</protein>
<dbReference type="InterPro" id="IPR011701">
    <property type="entry name" value="MFS"/>
</dbReference>
<dbReference type="PANTHER" id="PTHR23517:SF3">
    <property type="entry name" value="INTEGRAL MEMBRANE TRANSPORT PROTEIN"/>
    <property type="match status" value="1"/>
</dbReference>
<feature type="transmembrane region" description="Helical" evidence="8">
    <location>
        <begin position="278"/>
        <end position="301"/>
    </location>
</feature>
<evidence type="ECO:0000313" key="10">
    <source>
        <dbReference type="EMBL" id="MBP2437815.1"/>
    </source>
</evidence>
<dbReference type="SUPFAM" id="SSF103473">
    <property type="entry name" value="MFS general substrate transporter"/>
    <property type="match status" value="1"/>
</dbReference>
<evidence type="ECO:0000256" key="2">
    <source>
        <dbReference type="ARBA" id="ARBA00022448"/>
    </source>
</evidence>
<gene>
    <name evidence="10" type="ORF">JOF34_002401</name>
</gene>